<dbReference type="AlphaFoldDB" id="A0A9W6CEW5"/>
<organism evidence="2 4">
    <name type="scientific">Xanthobacter flavus</name>
    <dbReference type="NCBI Taxonomy" id="281"/>
    <lineage>
        <taxon>Bacteria</taxon>
        <taxon>Pseudomonadati</taxon>
        <taxon>Pseudomonadota</taxon>
        <taxon>Alphaproteobacteria</taxon>
        <taxon>Hyphomicrobiales</taxon>
        <taxon>Xanthobacteraceae</taxon>
        <taxon>Xanthobacter</taxon>
    </lineage>
</organism>
<protein>
    <submittedName>
        <fullName evidence="3">Uncharacterized protein (TIGR02588 family)</fullName>
    </submittedName>
</protein>
<evidence type="ECO:0000313" key="5">
    <source>
        <dbReference type="Proteomes" id="UP001245370"/>
    </source>
</evidence>
<dbReference type="Proteomes" id="UP001245370">
    <property type="component" value="Unassembled WGS sequence"/>
</dbReference>
<dbReference type="Proteomes" id="UP001144397">
    <property type="component" value="Unassembled WGS sequence"/>
</dbReference>
<comment type="caution">
    <text evidence="2">The sequence shown here is derived from an EMBL/GenBank/DDBJ whole genome shotgun (WGS) entry which is preliminary data.</text>
</comment>
<name>A0A9W6CEW5_XANFL</name>
<feature type="signal peptide" evidence="1">
    <location>
        <begin position="1"/>
        <end position="27"/>
    </location>
</feature>
<evidence type="ECO:0000313" key="4">
    <source>
        <dbReference type="Proteomes" id="UP001144397"/>
    </source>
</evidence>
<reference evidence="2" key="1">
    <citation type="submission" date="2022-12" db="EMBL/GenBank/DDBJ databases">
        <title>Reference genome sequencing for broad-spectrum identification of bacterial and archaeal isolates by mass spectrometry.</title>
        <authorList>
            <person name="Sekiguchi Y."/>
            <person name="Tourlousse D.M."/>
        </authorList>
    </citation>
    <scope>NUCLEOTIDE SEQUENCE</scope>
    <source>
        <strain evidence="2">301</strain>
    </source>
</reference>
<evidence type="ECO:0000256" key="1">
    <source>
        <dbReference type="SAM" id="SignalP"/>
    </source>
</evidence>
<feature type="chain" id="PRO_5040839768" evidence="1">
    <location>
        <begin position="28"/>
        <end position="113"/>
    </location>
</feature>
<dbReference type="RefSeq" id="WP_169123336.1">
    <property type="nucleotide sequence ID" value="NZ_BSDO01000001.1"/>
</dbReference>
<accession>A0A9W6CEW5</accession>
<evidence type="ECO:0000313" key="3">
    <source>
        <dbReference type="EMBL" id="MDR6333611.1"/>
    </source>
</evidence>
<sequence length="113" mass="11066">MKSICGKVVSSSIAAAAIGLSLGAAQAADLELTPGKIYTDAAGAYVSVAVKNSGTATAAEVKVTCEFFAGKRALGKASTTLFSIVGGVTGTDQVRFLGGTSATSATCTLAGQK</sequence>
<gene>
    <name evidence="3" type="ORF">GGQ86_002081</name>
    <name evidence="2" type="ORF">XFLAVUS301_03100</name>
</gene>
<dbReference type="EMBL" id="BSDO01000001">
    <property type="protein sequence ID" value="GLI20636.1"/>
    <property type="molecule type" value="Genomic_DNA"/>
</dbReference>
<evidence type="ECO:0000313" key="2">
    <source>
        <dbReference type="EMBL" id="GLI20636.1"/>
    </source>
</evidence>
<keyword evidence="1" id="KW-0732">Signal</keyword>
<dbReference type="EMBL" id="JAVDPY010000003">
    <property type="protein sequence ID" value="MDR6333611.1"/>
    <property type="molecule type" value="Genomic_DNA"/>
</dbReference>
<dbReference type="GeneID" id="95761103"/>
<proteinExistence type="predicted"/>
<keyword evidence="5" id="KW-1185">Reference proteome</keyword>
<reference evidence="3 5" key="2">
    <citation type="submission" date="2023-07" db="EMBL/GenBank/DDBJ databases">
        <title>Genomic Encyclopedia of Type Strains, Phase IV (KMG-IV): sequencing the most valuable type-strain genomes for metagenomic binning, comparative biology and taxonomic classification.</title>
        <authorList>
            <person name="Goeker M."/>
        </authorList>
    </citation>
    <scope>NUCLEOTIDE SEQUENCE [LARGE SCALE GENOMIC DNA]</scope>
    <source>
        <strain evidence="3 5">DSM 338</strain>
    </source>
</reference>